<evidence type="ECO:0000313" key="2">
    <source>
        <dbReference type="EMBL" id="PQJ32328.1"/>
    </source>
</evidence>
<feature type="chain" id="PRO_5015565363" evidence="1">
    <location>
        <begin position="21"/>
        <end position="172"/>
    </location>
</feature>
<sequence length="172" mass="18625">MKTKQITYVLIACIVVLVTACNWPTSSSDDDITLDCSGDNGQINRDVAVGMVRQYEAIRNSTVSDPTIVYRDTTNTIVNFNHSTEVFFKLEDMKCFIEHVESFNGNYDNLGIRAYLAASNDQNGTLTSTIIFVPAGTTTGSRSNDIPNIPGGNVLNHGTAGMPPSGNQITNP</sequence>
<accession>A0A2S7UBL4</accession>
<dbReference type="EMBL" id="MTPW01000001">
    <property type="protein sequence ID" value="PQJ32328.1"/>
    <property type="molecule type" value="Genomic_DNA"/>
</dbReference>
<reference evidence="2 3" key="1">
    <citation type="submission" date="2017-01" db="EMBL/GenBank/DDBJ databases">
        <title>Trade-off between light-utilization and light-protection in marine flavobacteria.</title>
        <authorList>
            <person name="Kumagai Y."/>
            <person name="Yoshizawa S."/>
            <person name="Kogure K."/>
            <person name="Iwasaki W."/>
        </authorList>
    </citation>
    <scope>NUCLEOTIDE SEQUENCE [LARGE SCALE GENOMIC DNA]</scope>
    <source>
        <strain evidence="2 3">KCTC 32109</strain>
    </source>
</reference>
<dbReference type="AlphaFoldDB" id="A0A2S7UBL4"/>
<dbReference type="RefSeq" id="WP_105071408.1">
    <property type="nucleotide sequence ID" value="NZ_MTPW01000001.1"/>
</dbReference>
<organism evidence="2 3">
    <name type="scientific">Nonlabens arenilitoris</name>
    <dbReference type="NCBI Taxonomy" id="1217969"/>
    <lineage>
        <taxon>Bacteria</taxon>
        <taxon>Pseudomonadati</taxon>
        <taxon>Bacteroidota</taxon>
        <taxon>Flavobacteriia</taxon>
        <taxon>Flavobacteriales</taxon>
        <taxon>Flavobacteriaceae</taxon>
        <taxon>Nonlabens</taxon>
    </lineage>
</organism>
<proteinExistence type="predicted"/>
<evidence type="ECO:0000313" key="3">
    <source>
        <dbReference type="Proteomes" id="UP000239747"/>
    </source>
</evidence>
<evidence type="ECO:0000256" key="1">
    <source>
        <dbReference type="SAM" id="SignalP"/>
    </source>
</evidence>
<keyword evidence="1" id="KW-0732">Signal</keyword>
<dbReference type="Proteomes" id="UP000239747">
    <property type="component" value="Unassembled WGS sequence"/>
</dbReference>
<comment type="caution">
    <text evidence="2">The sequence shown here is derived from an EMBL/GenBank/DDBJ whole genome shotgun (WGS) entry which is preliminary data.</text>
</comment>
<dbReference type="PROSITE" id="PS51257">
    <property type="entry name" value="PROKAR_LIPOPROTEIN"/>
    <property type="match status" value="1"/>
</dbReference>
<feature type="signal peptide" evidence="1">
    <location>
        <begin position="1"/>
        <end position="20"/>
    </location>
</feature>
<name>A0A2S7UBL4_9FLAO</name>
<dbReference type="OrthoDB" id="1440507at2"/>
<protein>
    <submittedName>
        <fullName evidence="2">Uncharacterized protein</fullName>
    </submittedName>
</protein>
<gene>
    <name evidence="2" type="ORF">BST92_10490</name>
</gene>
<keyword evidence="3" id="KW-1185">Reference proteome</keyword>